<evidence type="ECO:0000313" key="2">
    <source>
        <dbReference type="Proteomes" id="UP000823613"/>
    </source>
</evidence>
<proteinExistence type="predicted"/>
<sequence>MKLFEYVKPKYDKDEFKRSDFIDDSIVINFDIPIDVRQTINDYVEAVNNEDYFLAEDRMDDVWCDLKNTSKLTSEQKDLIKRKYKIW</sequence>
<protein>
    <submittedName>
        <fullName evidence="1">Uncharacterized protein</fullName>
    </submittedName>
</protein>
<evidence type="ECO:0000313" key="1">
    <source>
        <dbReference type="EMBL" id="MBO8427953.1"/>
    </source>
</evidence>
<reference evidence="1" key="2">
    <citation type="journal article" date="2021" name="PeerJ">
        <title>Extensive microbial diversity within the chicken gut microbiome revealed by metagenomics and culture.</title>
        <authorList>
            <person name="Gilroy R."/>
            <person name="Ravi A."/>
            <person name="Getino M."/>
            <person name="Pursley I."/>
            <person name="Horton D.L."/>
            <person name="Alikhan N.F."/>
            <person name="Baker D."/>
            <person name="Gharbi K."/>
            <person name="Hall N."/>
            <person name="Watson M."/>
            <person name="Adriaenssens E.M."/>
            <person name="Foster-Nyarko E."/>
            <person name="Jarju S."/>
            <person name="Secka A."/>
            <person name="Antonio M."/>
            <person name="Oren A."/>
            <person name="Chaudhuri R.R."/>
            <person name="La Ragione R."/>
            <person name="Hildebrand F."/>
            <person name="Pallen M.J."/>
        </authorList>
    </citation>
    <scope>NUCLEOTIDE SEQUENCE</scope>
    <source>
        <strain evidence="1">11159</strain>
    </source>
</reference>
<name>A0A9D9DI36_9BACL</name>
<gene>
    <name evidence="1" type="ORF">IAC58_05380</name>
</gene>
<dbReference type="EMBL" id="JADIMY010000108">
    <property type="protein sequence ID" value="MBO8427953.1"/>
    <property type="molecule type" value="Genomic_DNA"/>
</dbReference>
<dbReference type="Proteomes" id="UP000823613">
    <property type="component" value="Unassembled WGS sequence"/>
</dbReference>
<comment type="caution">
    <text evidence="1">The sequence shown here is derived from an EMBL/GenBank/DDBJ whole genome shotgun (WGS) entry which is preliminary data.</text>
</comment>
<reference evidence="1" key="1">
    <citation type="submission" date="2020-10" db="EMBL/GenBank/DDBJ databases">
        <authorList>
            <person name="Gilroy R."/>
        </authorList>
    </citation>
    <scope>NUCLEOTIDE SEQUENCE</scope>
    <source>
        <strain evidence="1">11159</strain>
    </source>
</reference>
<organism evidence="1 2">
    <name type="scientific">Candidatus Onthovivens merdipullorum</name>
    <dbReference type="NCBI Taxonomy" id="2840889"/>
    <lineage>
        <taxon>Bacteria</taxon>
        <taxon>Bacillati</taxon>
        <taxon>Bacillota</taxon>
        <taxon>Bacilli</taxon>
        <taxon>Bacillales</taxon>
        <taxon>Candidatus Onthovivens</taxon>
    </lineage>
</organism>
<accession>A0A9D9DI36</accession>
<dbReference type="AlphaFoldDB" id="A0A9D9DI36"/>